<dbReference type="EnsemblPlants" id="MELO3C011076.2.1">
    <property type="protein sequence ID" value="MELO3C011076.2.1"/>
    <property type="gene ID" value="MELO3C011076.2"/>
</dbReference>
<evidence type="ECO:0000259" key="2">
    <source>
        <dbReference type="SMART" id="SM01214"/>
    </source>
</evidence>
<feature type="compositionally biased region" description="Low complexity" evidence="1">
    <location>
        <begin position="2596"/>
        <end position="2623"/>
    </location>
</feature>
<name>A0A1S3BC77_CUCME</name>
<sequence>MAASPVNFLFGFLLISITLWLFFMFASRLVAWVLSRVVGASVAFRVGGWKCLRDVVIKFRKGAIESISVGEIKLSLRQSLVKLGVGFISRDPKLQILICDLEVCMRPSSKGRPKSSKPRKTRSSGRGKWMVVANIARYLSVSITDLVLKTPKATVEVKDFSIDISKNGGTRPNLFVRLQILPIFVHIGEPRVSCEQSSNLSSGGCISAGNSSFATMEKPSAPFSCEEFSLYGEFGHDREAGIIVKNVDVTFGEVNLNLNEELFSKSKKGTDTSFPSEETVESTADSLPAVKPQKKPALASLSKYTSVFPEKVSFSLPKLNVMFMHREHEITVENNIMGIQFRIIKSRCLEDLGETARLDLQMEFSEIHLLREAGTSFLEILKVDIVIFLYVPIQSASPIRAEVDLKLGGTQCNIIMSRLKPWLRLHSSKNKKMVLKKETPFEKPQSSESKPKLIMWTCTVSAPEMTIVLYSISGSPLYHGCSQSSHVFANNISNIGTAVHLELGELNLHLADEYQECLKEIPFAVESNAGSLIHIAKISLDWGKKDIEQSEEEGLRSKLVLSVDVTGMGVYFTFKRIESLVSTAMILQSLLKQFSGSRKKTTQSRGDRSTKSSGKGTKLLKLNLERCSITLCGDVGLENTTVADPKRVYYGSQGGQVVISVNSDGTPRCANVISTVSDECKRLNYTIALDIFHLSLCVNKEKQSTQVEVERARSMYQEHLEEHGKDTKLTFFDMQNAKFVRRSGGLKEISVCSLFSATDISVRWDPDVHLSLVELGLQLKLLVHNNKVQGDNHTQTEDASNSRDTVQKTETISESGQPDKHKKKESIFAVDVEMLRVYAQAGDGVDAVVQVQSIFSENARIGVLLEGLLLRFNGSRVFKSSRMQISRIPSVSTGTCDTKMPATTWDWVIQGLDIHICMPYRLQLRAIDDSVEDMLRALKIITAARTSLVFPIKKESSKSKKPSSTKVGSLKFCIRKLTADIEEEPLQGWLDEHYKLLRNEASELAVRIKFLDDLISKASQTPKTADTIESTQERNMCYNGTEVDPQNPSDVLKMREEIYRQSFQSYYRACQNLVPSEGSGACSEGFQSGFKPSTARNSLMSITATDLDVTLTKIDGGDAGMIGVLNKLDPVCLQENIPFSRLYGRNILLNAGSLAVLLRDYTFPLFSATSGKCEGCLVMAQQATSFQPQIQQDVFVGKWRKVQMLRSASGTTPAMKTYSNLPIHFKKAELSFGVGYEPVFADVSYSFTVALRRANLSVRNPGPLILPPKKEKSLPWWDDMRYYIHGNITLCFSETRWNILATTDPYEKLDKLQILTGQMEIQQSDGRVFVSAKDFKILTSSLESMANTRGLKLPQGISGPLLETTVFTLEVNMDWECDSGTPLNHYLHSLPIEGKAREIVFDPFRSTSLSLRWNFSLRPPLTLDEKQLLDNVEKTSECSTILNFGAHDLAWIVKFWNLNYLPPHKLRTFSRWARFGVPRIVRSGNLALDKVMTEFMFRIDATTPEIRHVPLDDDDPAKGLTFSMANLKYELGYSRGKQKYTFECKRDTLDLVYQGLDLHMPKASIDRENCSSIAKAIQMTRKNSQSASMDKVPVEKGNSTSSSTEKPHDRGFLLSSDYFTIRRQTPKADPGRLLAWQEAGRRNLHMTYVRTEFENGSESDEHTRSDPSDDDGYNVIVADNCQRIFVYGLKLLWTIENRDAVWSFVGGLSKAFQPPKPSPSRQYAQRKLLEENEPQDKTQVSEDGGISKPPNNDGTVASSTSQSQTSESQPATSPCIKTENLPSADKTENISSPAPGKNGKLDDEEDEGTRLFQVNVVGPQFNLHSEEANGRFLLAAASGRVLARSFHSVLQVGHDMIEQALGTGNVQISECEPQMTWKRMELSVMLEHVQAHVAPTDVDPGAGLQWLPKILRSSPKVKRTGALLERVFMPCDMYFRYTRHKGGTPELKVKPLKELTFTSANITATMTSRQFQVMVDVLTNLLFARLPKPRNSSLSFPSEDGEDVEEEADEVVPDGVEEVELAKINLERKEREKRLLVNDIRKLSLYCDGGSDLNPEKDGEMWMISGGKALLVQGLKRELVNAQKSRKMASASLRMALQKAAQIRLMEKEKNKSPSYAMRISLKIDKVVWSMLVDGKSFAEAELNDMFYDFDRDYKDVGIAQFTTKYFVVRNCLPNAKSDMLLSAWNPPTEWGKLVMLRVDARQGAPRDGNSLLEMFQVDIYPLKIHLTETMYRMMWEYLFPEEEQDSQRRQEAWKISTAAGSRRVKKGSSVQEVSASNTKESEMFSKLGFSLGGQGTANAESAQASKAQNLKSNSGSGSAPELRRTSSFDRSWEETVAESVATELVLQSITKSGQLGSLEQPDESGVNKLKDPKTIKAGRSSHEEKKGIKAQDEKRSRPRKMMEFHNIKISQVELLVTYEGSRFVVNDLKLLMDTFHRVEFTGTWRRLFSRVKKHIIWGVLKSVTGMQGKKFKDKAHSQKEPNNTVVPDSDFNLSDNEGGLAGKSDQHPITWLKRPSDGAGDGFVTSIRGLFNNQRRKAKAFVLRTMRGEADNDFQGDWSDTDAEFSPFARQLTITKAKRLIRRHTKKFRARQKGSSSQQRESLPSSSRETTAYESDSSSGSSPFEDFNEQEQPEQMKEEFLEA</sequence>
<feature type="compositionally biased region" description="Basic and acidic residues" evidence="1">
    <location>
        <begin position="1731"/>
        <end position="1740"/>
    </location>
</feature>
<feature type="region of interest" description="Disordered" evidence="1">
    <location>
        <begin position="266"/>
        <end position="287"/>
    </location>
</feature>
<accession>A0A1S3BC77</accession>
<feature type="region of interest" description="Disordered" evidence="1">
    <location>
        <begin position="1580"/>
        <end position="1609"/>
    </location>
</feature>
<feature type="region of interest" description="Disordered" evidence="1">
    <location>
        <begin position="1652"/>
        <end position="1673"/>
    </location>
</feature>
<feature type="compositionally biased region" description="Basic and acidic residues" evidence="1">
    <location>
        <begin position="2635"/>
        <end position="2644"/>
    </location>
</feature>
<dbReference type="eggNOG" id="KOG1910">
    <property type="taxonomic scope" value="Eukaryota"/>
</dbReference>
<gene>
    <name evidence="3" type="primary">103488114</name>
</gene>
<feature type="compositionally biased region" description="Polar residues" evidence="1">
    <location>
        <begin position="2297"/>
        <end position="2318"/>
    </location>
</feature>
<feature type="region of interest" description="Disordered" evidence="1">
    <location>
        <begin position="2473"/>
        <end position="2511"/>
    </location>
</feature>
<dbReference type="Pfam" id="PF10344">
    <property type="entry name" value="Hobbit"/>
    <property type="match status" value="1"/>
</dbReference>
<feature type="compositionally biased region" description="Basic and acidic residues" evidence="1">
    <location>
        <begin position="2322"/>
        <end position="2331"/>
    </location>
</feature>
<feature type="compositionally biased region" description="Basic residues" evidence="1">
    <location>
        <begin position="109"/>
        <end position="125"/>
    </location>
</feature>
<dbReference type="InterPro" id="IPR019441">
    <property type="entry name" value="FMP27/BLTP2/Hobbit_GFWDK_RBG"/>
</dbReference>
<feature type="compositionally biased region" description="Low complexity" evidence="1">
    <location>
        <begin position="1757"/>
        <end position="1774"/>
    </location>
</feature>
<feature type="region of interest" description="Disordered" evidence="1">
    <location>
        <begin position="1731"/>
        <end position="1805"/>
    </location>
</feature>
<feature type="region of interest" description="Disordered" evidence="1">
    <location>
        <begin position="2296"/>
        <end position="2331"/>
    </location>
</feature>
<feature type="region of interest" description="Disordered" evidence="1">
    <location>
        <begin position="2586"/>
        <end position="2644"/>
    </location>
</feature>
<dbReference type="PANTHER" id="PTHR15678:SF6">
    <property type="entry name" value="BRIDGE-LIKE LIPID TRANSFER PROTEIN FAMILY MEMBER 2"/>
    <property type="match status" value="1"/>
</dbReference>
<feature type="compositionally biased region" description="Basic and acidic residues" evidence="1">
    <location>
        <begin position="2369"/>
        <end position="2399"/>
    </location>
</feature>
<proteinExistence type="predicted"/>
<dbReference type="SMART" id="SM01214">
    <property type="entry name" value="Fmp27_GFWDK"/>
    <property type="match status" value="1"/>
</dbReference>
<feature type="compositionally biased region" description="Polar residues" evidence="1">
    <location>
        <begin position="790"/>
        <end position="816"/>
    </location>
</feature>
<reference evidence="3" key="1">
    <citation type="submission" date="2023-03" db="UniProtKB">
        <authorList>
            <consortium name="EnsemblPlants"/>
        </authorList>
    </citation>
    <scope>IDENTIFICATION</scope>
</reference>
<feature type="region of interest" description="Disordered" evidence="1">
    <location>
        <begin position="107"/>
        <end position="126"/>
    </location>
</feature>
<dbReference type="Gramene" id="MELO3C011076.2.1">
    <property type="protein sequence ID" value="MELO3C011076.2.1"/>
    <property type="gene ID" value="MELO3C011076.2"/>
</dbReference>
<dbReference type="PANTHER" id="PTHR15678">
    <property type="entry name" value="ANTIGEN MLAA-22-RELATED"/>
    <property type="match status" value="1"/>
</dbReference>
<feature type="region of interest" description="Disordered" evidence="1">
    <location>
        <begin position="2356"/>
        <end position="2399"/>
    </location>
</feature>
<evidence type="ECO:0000256" key="1">
    <source>
        <dbReference type="SAM" id="MobiDB-lite"/>
    </source>
</evidence>
<feature type="domain" description="FMP27/BLTP2/Hobbit GFWDK motif-containing RBG unit" evidence="2">
    <location>
        <begin position="1160"/>
        <end position="1308"/>
    </location>
</feature>
<feature type="region of interest" description="Disordered" evidence="1">
    <location>
        <begin position="790"/>
        <end position="820"/>
    </location>
</feature>
<protein>
    <recommendedName>
        <fullName evidence="2">FMP27/BLTP2/Hobbit GFWDK motif-containing RBG unit domain-containing protein</fullName>
    </recommendedName>
</protein>
<organism evidence="3">
    <name type="scientific">Cucumis melo</name>
    <name type="common">Muskmelon</name>
    <dbReference type="NCBI Taxonomy" id="3656"/>
    <lineage>
        <taxon>Eukaryota</taxon>
        <taxon>Viridiplantae</taxon>
        <taxon>Streptophyta</taxon>
        <taxon>Embryophyta</taxon>
        <taxon>Tracheophyta</taxon>
        <taxon>Spermatophyta</taxon>
        <taxon>Magnoliopsida</taxon>
        <taxon>eudicotyledons</taxon>
        <taxon>Gunneridae</taxon>
        <taxon>Pentapetalae</taxon>
        <taxon>rosids</taxon>
        <taxon>fabids</taxon>
        <taxon>Cucurbitales</taxon>
        <taxon>Cucurbitaceae</taxon>
        <taxon>Benincaseae</taxon>
        <taxon>Cucumis</taxon>
    </lineage>
</organism>
<dbReference type="InterPro" id="IPR045167">
    <property type="entry name" value="Hobbit"/>
</dbReference>
<feature type="compositionally biased region" description="Polar residues" evidence="1">
    <location>
        <begin position="2481"/>
        <end position="2496"/>
    </location>
</feature>
<feature type="compositionally biased region" description="Polar residues" evidence="1">
    <location>
        <begin position="271"/>
        <end position="285"/>
    </location>
</feature>
<evidence type="ECO:0000313" key="3">
    <source>
        <dbReference type="EnsemblPlants" id="MELO3C011076.2.1"/>
    </source>
</evidence>